<keyword evidence="3" id="KW-0815">Transposition</keyword>
<proteinExistence type="inferred from homology"/>
<dbReference type="PANTHER" id="PTHR30405:SF25">
    <property type="entry name" value="RNA-GUIDED DNA ENDONUCLEASE INSQ-RELATED"/>
    <property type="match status" value="1"/>
</dbReference>
<comment type="similarity">
    <text evidence="1">In the C-terminal section; belongs to the transposase 35 family.</text>
</comment>
<reference evidence="11 12" key="1">
    <citation type="submission" date="2019-07" db="EMBL/GenBank/DDBJ databases">
        <title>Whole genome shotgun sequence of Aneurinibacillus danicus NBRC 102444.</title>
        <authorList>
            <person name="Hosoyama A."/>
            <person name="Uohara A."/>
            <person name="Ohji S."/>
            <person name="Ichikawa N."/>
        </authorList>
    </citation>
    <scope>NUCLEOTIDE SEQUENCE [LARGE SCALE GENOMIC DNA]</scope>
    <source>
        <strain evidence="11 12">NBRC 102444</strain>
    </source>
</reference>
<evidence type="ECO:0000259" key="9">
    <source>
        <dbReference type="Pfam" id="PF07282"/>
    </source>
</evidence>
<dbReference type="PANTHER" id="PTHR30405">
    <property type="entry name" value="TRANSPOSASE"/>
    <property type="match status" value="1"/>
</dbReference>
<keyword evidence="5" id="KW-0862">Zinc</keyword>
<dbReference type="Pfam" id="PF12323">
    <property type="entry name" value="HTH_OrfB_IS605"/>
    <property type="match status" value="1"/>
</dbReference>
<organism evidence="11 12">
    <name type="scientific">Aneurinibacillus danicus</name>
    <dbReference type="NCBI Taxonomy" id="267746"/>
    <lineage>
        <taxon>Bacteria</taxon>
        <taxon>Bacillati</taxon>
        <taxon>Bacillota</taxon>
        <taxon>Bacilli</taxon>
        <taxon>Bacillales</taxon>
        <taxon>Paenibacillaceae</taxon>
        <taxon>Aneurinibacillus group</taxon>
        <taxon>Aneurinibacillus</taxon>
    </lineage>
</organism>
<dbReference type="GO" id="GO:0003677">
    <property type="term" value="F:DNA binding"/>
    <property type="evidence" value="ECO:0007669"/>
    <property type="project" value="UniProtKB-KW"/>
</dbReference>
<dbReference type="EMBL" id="BJXX01000210">
    <property type="protein sequence ID" value="GEN36653.1"/>
    <property type="molecule type" value="Genomic_DNA"/>
</dbReference>
<evidence type="ECO:0000256" key="6">
    <source>
        <dbReference type="ARBA" id="ARBA00023125"/>
    </source>
</evidence>
<dbReference type="InterPro" id="IPR021027">
    <property type="entry name" value="Transposase_put_HTH"/>
</dbReference>
<dbReference type="InterPro" id="IPR051399">
    <property type="entry name" value="RNA-guided_DNA_endo/Transpos"/>
</dbReference>
<dbReference type="GO" id="GO:0032196">
    <property type="term" value="P:transposition"/>
    <property type="evidence" value="ECO:0007669"/>
    <property type="project" value="UniProtKB-KW"/>
</dbReference>
<dbReference type="Pfam" id="PF01385">
    <property type="entry name" value="OrfB_IS605"/>
    <property type="match status" value="1"/>
</dbReference>
<dbReference type="NCBIfam" id="NF038281">
    <property type="entry name" value="IS200_TnpB"/>
    <property type="match status" value="1"/>
</dbReference>
<evidence type="ECO:0000313" key="11">
    <source>
        <dbReference type="EMBL" id="GEN36653.1"/>
    </source>
</evidence>
<evidence type="ECO:0000256" key="5">
    <source>
        <dbReference type="ARBA" id="ARBA00022833"/>
    </source>
</evidence>
<evidence type="ECO:0000313" key="12">
    <source>
        <dbReference type="Proteomes" id="UP000321157"/>
    </source>
</evidence>
<gene>
    <name evidence="11" type="primary">tlpB_1</name>
    <name evidence="11" type="ORF">ADA01nite_41130</name>
</gene>
<feature type="domain" description="Probable transposase IS891/IS1136/IS1341" evidence="8">
    <location>
        <begin position="166"/>
        <end position="278"/>
    </location>
</feature>
<keyword evidence="7" id="KW-0233">DNA recombination</keyword>
<feature type="domain" description="Cas12f1-like TNB" evidence="9">
    <location>
        <begin position="290"/>
        <end position="358"/>
    </location>
</feature>
<evidence type="ECO:0000256" key="7">
    <source>
        <dbReference type="ARBA" id="ARBA00023172"/>
    </source>
</evidence>
<comment type="similarity">
    <text evidence="2">In the N-terminal section; belongs to the transposase 2 family.</text>
</comment>
<protein>
    <submittedName>
        <fullName evidence="11">Transposase</fullName>
    </submittedName>
</protein>
<evidence type="ECO:0000256" key="4">
    <source>
        <dbReference type="ARBA" id="ARBA00022723"/>
    </source>
</evidence>
<dbReference type="GO" id="GO:0046872">
    <property type="term" value="F:metal ion binding"/>
    <property type="evidence" value="ECO:0007669"/>
    <property type="project" value="UniProtKB-KW"/>
</dbReference>
<sequence>MKRHKAFKFRLYPTVEQATLINKTIGCCRFVFNHFLASWKDAFKQTGKGLTYGTCSAQLPALKKEYEWLKEVDSIAIQTSVRHLADAFTRFFKKQNDRPRFKSKKNPVQSYTTKQTNGNLAVEGNQIKVPKLGFVRFAKSREIEGRLLSATIRRHPSGKYFVSLLCEVGIQPLPRVHQHVGVDLGIKHFAVLSNGEPPVENPKYLHRYESQLARWQRIFSRRKKDGKNREKARIKVARLHEKIRNTRQDFLHKLSTKLIRENQTICLEDLQVGNMQKNHNLAKAIADASWSEFRSMLEYKAEWYGRTISIVSKGFPSSQLCSGCGYRNKDVKDLNLREWDCPACGSHHDRDTNAAINILREGMRLLA</sequence>
<evidence type="ECO:0000256" key="3">
    <source>
        <dbReference type="ARBA" id="ARBA00022578"/>
    </source>
</evidence>
<feature type="domain" description="Transposase putative helix-turn-helix" evidence="10">
    <location>
        <begin position="1"/>
        <end position="48"/>
    </location>
</feature>
<dbReference type="NCBIfam" id="NF040570">
    <property type="entry name" value="guided_TnpB"/>
    <property type="match status" value="1"/>
</dbReference>
<keyword evidence="6" id="KW-0238">DNA-binding</keyword>
<dbReference type="InterPro" id="IPR010095">
    <property type="entry name" value="Cas12f1-like_TNB"/>
</dbReference>
<dbReference type="AlphaFoldDB" id="A0A511VGH3"/>
<dbReference type="InterPro" id="IPR001959">
    <property type="entry name" value="Transposase"/>
</dbReference>
<dbReference type="InterPro" id="IPR053522">
    <property type="entry name" value="RNA-guided_endonuclease_TnpB"/>
</dbReference>
<dbReference type="OrthoDB" id="56768at2"/>
<comment type="caution">
    <text evidence="11">The sequence shown here is derived from an EMBL/GenBank/DDBJ whole genome shotgun (WGS) entry which is preliminary data.</text>
</comment>
<evidence type="ECO:0000256" key="2">
    <source>
        <dbReference type="ARBA" id="ARBA00011044"/>
    </source>
</evidence>
<dbReference type="GO" id="GO:0006310">
    <property type="term" value="P:DNA recombination"/>
    <property type="evidence" value="ECO:0007669"/>
    <property type="project" value="UniProtKB-KW"/>
</dbReference>
<name>A0A511VGH3_9BACL</name>
<evidence type="ECO:0000256" key="1">
    <source>
        <dbReference type="ARBA" id="ARBA00008761"/>
    </source>
</evidence>
<dbReference type="Pfam" id="PF07282">
    <property type="entry name" value="Cas12f1-like_TNB"/>
    <property type="match status" value="1"/>
</dbReference>
<keyword evidence="12" id="KW-1185">Reference proteome</keyword>
<dbReference type="RefSeq" id="WP_146812287.1">
    <property type="nucleotide sequence ID" value="NZ_BJXX01000210.1"/>
</dbReference>
<accession>A0A511VGH3</accession>
<dbReference type="Proteomes" id="UP000321157">
    <property type="component" value="Unassembled WGS sequence"/>
</dbReference>
<keyword evidence="4" id="KW-0479">Metal-binding</keyword>
<evidence type="ECO:0000259" key="8">
    <source>
        <dbReference type="Pfam" id="PF01385"/>
    </source>
</evidence>
<dbReference type="NCBIfam" id="TIGR01766">
    <property type="entry name" value="IS200/IS605 family accessory protein TnpB-like domain"/>
    <property type="match status" value="1"/>
</dbReference>
<evidence type="ECO:0000259" key="10">
    <source>
        <dbReference type="Pfam" id="PF12323"/>
    </source>
</evidence>